<keyword evidence="1" id="KW-0175">Coiled coil</keyword>
<feature type="compositionally biased region" description="Low complexity" evidence="2">
    <location>
        <begin position="153"/>
        <end position="171"/>
    </location>
</feature>
<feature type="compositionally biased region" description="Polar residues" evidence="2">
    <location>
        <begin position="329"/>
        <end position="340"/>
    </location>
</feature>
<sequence>MRSRAKGKNLKPPLRRPPVPTMNFLDVSKPWNHPKSVPLRWQLIRAMPEVSEALISQPDPHNFTPPATPAATSELPAGSVGDQADRDLMAEFHELQERYETTATELDQVRAKYNNSVKELEDLTGQLEDSRIVQSSSWMPRRSINSTTNHLRNSGSNFGSPSPSPILQSPSWTAQSSTPFSNHGVLPVRGFGSTVATGRSSKYAESKGIRAKESDSLEELADSGSHGPSEVFPSDSLMSRDPSSHRTITINTSQRQSHREALSGLHPIHAPSQPRDCPTLATNHRHIMVERSYESLQKEVIKLQEVLKDREDEIRGLETSIREIRRQSDSITSPLASASTDEVDGETRKLTQPIQKTEPSLQPLNTDLKHDATDVSNVSRENSIDQDSLAHPDKVLAAIQSQILLNDGDESVVKDSQNIKLLDNLMRSMAQKESAHLELIENLKDKLQSTKRQHDELVKLSRDQVVNMSSEIEALRQRLSNPSTPDPEMSKRLSKLEELLKLKEQDSESLKADSKRQLLDLEAKLLEAKQSEIKALKAEHDSVVEQLKLEQRENLNRLIASSEEKLMAKQDELRQLEDRWQSQSKAELKEQADKIRGRV</sequence>
<feature type="region of interest" description="Disordered" evidence="2">
    <location>
        <begin position="141"/>
        <end position="261"/>
    </location>
</feature>
<accession>A0A5B0RV55</accession>
<dbReference type="AlphaFoldDB" id="A0A5B0RV55"/>
<organism evidence="3 4">
    <name type="scientific">Puccinia graminis f. sp. tritici</name>
    <dbReference type="NCBI Taxonomy" id="56615"/>
    <lineage>
        <taxon>Eukaryota</taxon>
        <taxon>Fungi</taxon>
        <taxon>Dikarya</taxon>
        <taxon>Basidiomycota</taxon>
        <taxon>Pucciniomycotina</taxon>
        <taxon>Pucciniomycetes</taxon>
        <taxon>Pucciniales</taxon>
        <taxon>Pucciniaceae</taxon>
        <taxon>Puccinia</taxon>
    </lineage>
</organism>
<feature type="compositionally biased region" description="Basic and acidic residues" evidence="2">
    <location>
        <begin position="202"/>
        <end position="215"/>
    </location>
</feature>
<feature type="coiled-coil region" evidence="1">
    <location>
        <begin position="293"/>
        <end position="327"/>
    </location>
</feature>
<evidence type="ECO:0000256" key="1">
    <source>
        <dbReference type="SAM" id="Coils"/>
    </source>
</evidence>
<proteinExistence type="predicted"/>
<dbReference type="EMBL" id="VDEP01000119">
    <property type="protein sequence ID" value="KAA1129841.1"/>
    <property type="molecule type" value="Genomic_DNA"/>
</dbReference>
<feature type="coiled-coil region" evidence="1">
    <location>
        <begin position="433"/>
        <end position="579"/>
    </location>
</feature>
<feature type="coiled-coil region" evidence="1">
    <location>
        <begin position="92"/>
        <end position="126"/>
    </location>
</feature>
<gene>
    <name evidence="3" type="ORF">PGTUg99_000374</name>
</gene>
<dbReference type="PANTHER" id="PTHR23159:SF31">
    <property type="entry name" value="CENTROSOME-ASSOCIATED PROTEIN CEP250 ISOFORM X1"/>
    <property type="match status" value="1"/>
</dbReference>
<feature type="compositionally biased region" description="Polar residues" evidence="2">
    <location>
        <begin position="172"/>
        <end position="181"/>
    </location>
</feature>
<feature type="region of interest" description="Disordered" evidence="2">
    <location>
        <begin position="329"/>
        <end position="352"/>
    </location>
</feature>
<dbReference type="PANTHER" id="PTHR23159">
    <property type="entry name" value="CENTROSOMAL PROTEIN 2"/>
    <property type="match status" value="1"/>
</dbReference>
<feature type="compositionally biased region" description="Polar residues" evidence="2">
    <location>
        <begin position="245"/>
        <end position="255"/>
    </location>
</feature>
<dbReference type="Proteomes" id="UP000325313">
    <property type="component" value="Unassembled WGS sequence"/>
</dbReference>
<feature type="compositionally biased region" description="Polar residues" evidence="2">
    <location>
        <begin position="141"/>
        <end position="152"/>
    </location>
</feature>
<evidence type="ECO:0000313" key="4">
    <source>
        <dbReference type="Proteomes" id="UP000325313"/>
    </source>
</evidence>
<comment type="caution">
    <text evidence="3">The sequence shown here is derived from an EMBL/GenBank/DDBJ whole genome shotgun (WGS) entry which is preliminary data.</text>
</comment>
<evidence type="ECO:0000313" key="3">
    <source>
        <dbReference type="EMBL" id="KAA1129841.1"/>
    </source>
</evidence>
<name>A0A5B0RV55_PUCGR</name>
<feature type="region of interest" description="Disordered" evidence="2">
    <location>
        <begin position="53"/>
        <end position="74"/>
    </location>
</feature>
<reference evidence="3 4" key="1">
    <citation type="submission" date="2019-05" db="EMBL/GenBank/DDBJ databases">
        <title>Emergence of the Ug99 lineage of the wheat stem rust pathogen through somatic hybridization.</title>
        <authorList>
            <person name="Li F."/>
            <person name="Upadhyaya N.M."/>
            <person name="Sperschneider J."/>
            <person name="Matny O."/>
            <person name="Nguyen-Phuc H."/>
            <person name="Mago R."/>
            <person name="Raley C."/>
            <person name="Miller M.E."/>
            <person name="Silverstein K.A.T."/>
            <person name="Henningsen E."/>
            <person name="Hirsch C.D."/>
            <person name="Visser B."/>
            <person name="Pretorius Z.A."/>
            <person name="Steffenson B.J."/>
            <person name="Schwessinger B."/>
            <person name="Dodds P.N."/>
            <person name="Figueroa M."/>
        </authorList>
    </citation>
    <scope>NUCLEOTIDE SEQUENCE [LARGE SCALE GENOMIC DNA]</scope>
    <source>
        <strain evidence="3 4">Ug99</strain>
    </source>
</reference>
<feature type="region of interest" description="Disordered" evidence="2">
    <location>
        <begin position="1"/>
        <end position="21"/>
    </location>
</feature>
<evidence type="ECO:0000256" key="2">
    <source>
        <dbReference type="SAM" id="MobiDB-lite"/>
    </source>
</evidence>
<protein>
    <submittedName>
        <fullName evidence="3">Uncharacterized protein</fullName>
    </submittedName>
</protein>